<comment type="cofactor">
    <cofactor evidence="1">
        <name>FAD</name>
        <dbReference type="ChEBI" id="CHEBI:57692"/>
    </cofactor>
</comment>
<evidence type="ECO:0000256" key="2">
    <source>
        <dbReference type="ARBA" id="ARBA00011738"/>
    </source>
</evidence>
<organism evidence="6 7">
    <name type="scientific">Oceanobacillus iheyensis (strain DSM 14371 / CIP 107618 / JCM 11309 / KCTC 3954 / HTE831)</name>
    <dbReference type="NCBI Taxonomy" id="221109"/>
    <lineage>
        <taxon>Bacteria</taxon>
        <taxon>Bacillati</taxon>
        <taxon>Bacillota</taxon>
        <taxon>Bacilli</taxon>
        <taxon>Bacillales</taxon>
        <taxon>Bacillaceae</taxon>
        <taxon>Oceanobacillus</taxon>
    </lineage>
</organism>
<gene>
    <name evidence="6" type="ordered locus">OB0322</name>
</gene>
<sequence>MNKDAAFHMGKKLSNWSKDIVVCTNGNQLLNEEQKRSFAKNGIQVMEEKIDELIGENGKLQKIRFSSGEEILREGGLVTVGLKQSSPFAESLGCVMSENGGIKTDGLGRTSIPGIYASGDATISTPSQLIMAAGEGNKVGAMIVSDLIDESFKL</sequence>
<comment type="subunit">
    <text evidence="2">Homodimer.</text>
</comment>
<evidence type="ECO:0000313" key="7">
    <source>
        <dbReference type="Proteomes" id="UP000000822"/>
    </source>
</evidence>
<protein>
    <submittedName>
        <fullName evidence="6">Pyridine nucleotide-disulfide oxidoreductase (Divided with OB0321 and OB0322)</fullName>
        <ecNumber evidence="6">1.-.-.-</ecNumber>
    </submittedName>
</protein>
<feature type="domain" description="FAD/NAD(P)-binding" evidence="5">
    <location>
        <begin position="31"/>
        <end position="136"/>
    </location>
</feature>
<dbReference type="GO" id="GO:0016491">
    <property type="term" value="F:oxidoreductase activity"/>
    <property type="evidence" value="ECO:0007669"/>
    <property type="project" value="UniProtKB-KW"/>
</dbReference>
<keyword evidence="7" id="KW-1185">Reference proteome</keyword>
<dbReference type="EMBL" id="BA000028">
    <property type="protein sequence ID" value="BAC12278.1"/>
    <property type="molecule type" value="Genomic_DNA"/>
</dbReference>
<evidence type="ECO:0000256" key="3">
    <source>
        <dbReference type="ARBA" id="ARBA00022630"/>
    </source>
</evidence>
<evidence type="ECO:0000256" key="1">
    <source>
        <dbReference type="ARBA" id="ARBA00001974"/>
    </source>
</evidence>
<dbReference type="RefSeq" id="WP_011064725.1">
    <property type="nucleotide sequence ID" value="NC_004193.1"/>
</dbReference>
<dbReference type="KEGG" id="oih:OB0322"/>
<dbReference type="PANTHER" id="PTHR48105">
    <property type="entry name" value="THIOREDOXIN REDUCTASE 1-RELATED-RELATED"/>
    <property type="match status" value="1"/>
</dbReference>
<dbReference type="EC" id="1.-.-.-" evidence="6"/>
<evidence type="ECO:0000313" key="6">
    <source>
        <dbReference type="EMBL" id="BAC12278.1"/>
    </source>
</evidence>
<dbReference type="STRING" id="221109.gene:10732525"/>
<evidence type="ECO:0000256" key="4">
    <source>
        <dbReference type="ARBA" id="ARBA00023002"/>
    </source>
</evidence>
<dbReference type="Proteomes" id="UP000000822">
    <property type="component" value="Chromosome"/>
</dbReference>
<reference evidence="6 7" key="2">
    <citation type="journal article" date="2002" name="Nucleic Acids Res.">
        <title>Genome sequence of Oceanobacillus iheyensis isolated from the Iheya Ridge and its unexpected adaptive capabilities to extreme environments.</title>
        <authorList>
            <person name="Takami H."/>
            <person name="Takaki Y."/>
            <person name="Uchiyama I."/>
        </authorList>
    </citation>
    <scope>NUCLEOTIDE SEQUENCE [LARGE SCALE GENOMIC DNA]</scope>
    <source>
        <strain evidence="7">DSM 14371 / CIP 107618 / JCM 11309 / KCTC 3954 / HTE831</strain>
    </source>
</reference>
<dbReference type="HOGENOM" id="CLU_1702460_0_0_9"/>
<evidence type="ECO:0000259" key="5">
    <source>
        <dbReference type="Pfam" id="PF07992"/>
    </source>
</evidence>
<dbReference type="PhylomeDB" id="Q8ETD9"/>
<dbReference type="SUPFAM" id="SSF51905">
    <property type="entry name" value="FAD/NAD(P)-binding domain"/>
    <property type="match status" value="1"/>
</dbReference>
<accession>Q8ETD9</accession>
<reference evidence="6 7" key="1">
    <citation type="journal article" date="2001" name="FEMS Microbiol. Lett.">
        <title>Oceanobacillus iheyensis gen. nov., sp. nov., a deep-sea extremely halotolerant and alkaliphilic species isolated from a depth of 1050 m on the Iheya Ridge.</title>
        <authorList>
            <person name="Lu J."/>
            <person name="Nogi Y."/>
            <person name="Takami H."/>
        </authorList>
    </citation>
    <scope>NUCLEOTIDE SEQUENCE [LARGE SCALE GENOMIC DNA]</scope>
    <source>
        <strain evidence="7">DSM 14371 / CIP 107618 / JCM 11309 / KCTC 3954 / HTE831</strain>
    </source>
</reference>
<keyword evidence="3" id="KW-0285">Flavoprotein</keyword>
<dbReference type="eggNOG" id="COG0492">
    <property type="taxonomic scope" value="Bacteria"/>
</dbReference>
<dbReference type="InterPro" id="IPR023753">
    <property type="entry name" value="FAD/NAD-binding_dom"/>
</dbReference>
<dbReference type="InterPro" id="IPR050097">
    <property type="entry name" value="Ferredoxin-NADP_redctase_2"/>
</dbReference>
<keyword evidence="4 6" id="KW-0560">Oxidoreductase</keyword>
<proteinExistence type="predicted"/>
<dbReference type="Gene3D" id="3.50.50.60">
    <property type="entry name" value="FAD/NAD(P)-binding domain"/>
    <property type="match status" value="2"/>
</dbReference>
<dbReference type="AlphaFoldDB" id="Q8ETD9"/>
<name>Q8ETD9_OCEIH</name>
<dbReference type="Pfam" id="PF07992">
    <property type="entry name" value="Pyr_redox_2"/>
    <property type="match status" value="1"/>
</dbReference>
<dbReference type="InterPro" id="IPR036188">
    <property type="entry name" value="FAD/NAD-bd_sf"/>
</dbReference>